<evidence type="ECO:0000256" key="1">
    <source>
        <dbReference type="ARBA" id="ARBA00022737"/>
    </source>
</evidence>
<dbReference type="Pfam" id="PF12796">
    <property type="entry name" value="Ank_2"/>
    <property type="match status" value="6"/>
</dbReference>
<accession>A0A0C4EC52</accession>
<feature type="repeat" description="ANK" evidence="3">
    <location>
        <begin position="507"/>
        <end position="528"/>
    </location>
</feature>
<protein>
    <submittedName>
        <fullName evidence="4 5">Uncharacterized protein</fullName>
    </submittedName>
</protein>
<evidence type="ECO:0000313" key="6">
    <source>
        <dbReference type="Proteomes" id="UP000011715"/>
    </source>
</evidence>
<dbReference type="EMBL" id="GL876975">
    <property type="protein sequence ID" value="KLU90412.1"/>
    <property type="molecule type" value="Genomic_DNA"/>
</dbReference>
<dbReference type="SUPFAM" id="SSF48403">
    <property type="entry name" value="Ankyrin repeat"/>
    <property type="match status" value="4"/>
</dbReference>
<dbReference type="EnsemblFungi" id="MAPG_10266T0">
    <property type="protein sequence ID" value="MAPG_10266T0"/>
    <property type="gene ID" value="MAPG_10266"/>
</dbReference>
<name>A0A0C4EC52_MAGP6</name>
<dbReference type="Gene3D" id="1.25.40.20">
    <property type="entry name" value="Ankyrin repeat-containing domain"/>
    <property type="match status" value="4"/>
</dbReference>
<reference evidence="5" key="4">
    <citation type="journal article" date="2015" name="G3 (Bethesda)">
        <title>Genome sequences of three phytopathogenic species of the Magnaporthaceae family of fungi.</title>
        <authorList>
            <person name="Okagaki L.H."/>
            <person name="Nunes C.C."/>
            <person name="Sailsbery J."/>
            <person name="Clay B."/>
            <person name="Brown D."/>
            <person name="John T."/>
            <person name="Oh Y."/>
            <person name="Young N."/>
            <person name="Fitzgerald M."/>
            <person name="Haas B.J."/>
            <person name="Zeng Q."/>
            <person name="Young S."/>
            <person name="Adiconis X."/>
            <person name="Fan L."/>
            <person name="Levin J.Z."/>
            <person name="Mitchell T.K."/>
            <person name="Okubara P.A."/>
            <person name="Farman M.L."/>
            <person name="Kohn L.M."/>
            <person name="Birren B."/>
            <person name="Ma L.-J."/>
            <person name="Dean R.A."/>
        </authorList>
    </citation>
    <scope>NUCLEOTIDE SEQUENCE</scope>
    <source>
        <strain evidence="5">ATCC 64411 / 73-15</strain>
    </source>
</reference>
<keyword evidence="1" id="KW-0677">Repeat</keyword>
<feature type="repeat" description="ANK" evidence="3">
    <location>
        <begin position="56"/>
        <end position="88"/>
    </location>
</feature>
<proteinExistence type="predicted"/>
<organism evidence="5 6">
    <name type="scientific">Magnaporthiopsis poae (strain ATCC 64411 / 73-15)</name>
    <name type="common">Kentucky bluegrass fungus</name>
    <name type="synonym">Magnaporthe poae</name>
    <dbReference type="NCBI Taxonomy" id="644358"/>
    <lineage>
        <taxon>Eukaryota</taxon>
        <taxon>Fungi</taxon>
        <taxon>Dikarya</taxon>
        <taxon>Ascomycota</taxon>
        <taxon>Pezizomycotina</taxon>
        <taxon>Sordariomycetes</taxon>
        <taxon>Sordariomycetidae</taxon>
        <taxon>Magnaporthales</taxon>
        <taxon>Magnaporthaceae</taxon>
        <taxon>Magnaporthiopsis</taxon>
    </lineage>
</organism>
<dbReference type="PROSITE" id="PS50297">
    <property type="entry name" value="ANK_REP_REGION"/>
    <property type="match status" value="9"/>
</dbReference>
<sequence>MSVSRGLAIEAMLMGHISCNNANGDSLLHWAIRKRGASLARPLILSGVPANLPNDEGQTPLHLAVAANDLETCKLLVASTASSSLLHLRDKEGLSPLDLATIKLSNGSFTDDSILDCLFQRGAWASQHEAQWFWTFCSAICSGNSVLLDLFLRHGKNFLDKCPIKGGTTLHVAVQIVTARDMALAPIRLLLEAGVDVNAVDNDGATALHIAAQKSNTNVVRYLVRHGAKVDAVDAELGGTPLADSVFGANVENARDLIEAGANAFHKLNKGRPLLHLAAQEGQREILGLLLSAGVQVNTLDELGETAAYWACRNGHLDCLKFMISQGLDPKAGKSDLMEEAIKRGHLPIVESLWDHGVPITLQYLSHLRRSEDIHRSRWDILYFLLRHLDGDADVKSDNDAHAHDPERYLSFGFPILAAAHLEAGHKVGRLDDESCALLLFTCALYGFLSGTRALLDAASTRGGEVQKYYVQPHGWRALEIAACEDDIVLVQLFLKHGWDPNREDLRGRTSLHLAAICGAADVVKELLGECNIHHRDKDRNTPLHMAAHSGSVPVLELLVDAGGDVGKQNKNRETPLGIACEQGHAVAVQWLLEHGSLGHIGDVSSHLSPLHHAARGNHVHCMEHLIAAGFDVNAKRAGGNTPLHAAATSGSWKAVSRLLEADADPSCLNDQGKTPSTLAFSHADLPPDVITGLLKKTAVDWDLPLSQSIFFNACVGGNRGAISAVLGRLHQDCPQEAKKAVRRLLPELLGELCSSDPAANNSTAFSFLIPYLHSSSKEALSTTILSATIVAGDDAELAQSLVDINPKNADLHTPRLWTMLHFACRYGRIKIARVLLANGAPARAESEDGVTALGMAKKYLEGDILEKFVDLFRFYEAALNVLKENKELQDLILAVQSEQ</sequence>
<feature type="repeat" description="ANK" evidence="3">
    <location>
        <begin position="539"/>
        <end position="571"/>
    </location>
</feature>
<reference evidence="6" key="2">
    <citation type="submission" date="2010-05" db="EMBL/GenBank/DDBJ databases">
        <title>The genome sequence of Magnaporthe poae strain ATCC 64411.</title>
        <authorList>
            <person name="Ma L.-J."/>
            <person name="Dead R."/>
            <person name="Young S."/>
            <person name="Zeng Q."/>
            <person name="Koehrsen M."/>
            <person name="Alvarado L."/>
            <person name="Berlin A."/>
            <person name="Chapman S.B."/>
            <person name="Chen Z."/>
            <person name="Freedman E."/>
            <person name="Gellesch M."/>
            <person name="Goldberg J."/>
            <person name="Griggs A."/>
            <person name="Gujja S."/>
            <person name="Heilman E.R."/>
            <person name="Heiman D."/>
            <person name="Hepburn T."/>
            <person name="Howarth C."/>
            <person name="Jen D."/>
            <person name="Larson L."/>
            <person name="Mehta T."/>
            <person name="Neiman D."/>
            <person name="Pearson M."/>
            <person name="Roberts A."/>
            <person name="Saif S."/>
            <person name="Shea T."/>
            <person name="Shenoy N."/>
            <person name="Sisk P."/>
            <person name="Stolte C."/>
            <person name="Sykes S."/>
            <person name="Walk T."/>
            <person name="White J."/>
            <person name="Yandava C."/>
            <person name="Haas B."/>
            <person name="Nusbaum C."/>
            <person name="Birren B."/>
        </authorList>
    </citation>
    <scope>NUCLEOTIDE SEQUENCE [LARGE SCALE GENOMIC DNA]</scope>
    <source>
        <strain evidence="6">ATCC 64411 / 73-15</strain>
    </source>
</reference>
<dbReference type="EMBL" id="ADBL01002296">
    <property type="status" value="NOT_ANNOTATED_CDS"/>
    <property type="molecule type" value="Genomic_DNA"/>
</dbReference>
<dbReference type="OrthoDB" id="195446at2759"/>
<feature type="repeat" description="ANK" evidence="3">
    <location>
        <begin position="303"/>
        <end position="335"/>
    </location>
</feature>
<dbReference type="PANTHER" id="PTHR24123:SF141">
    <property type="entry name" value="ANKYRIN 2, ISOFORM U"/>
    <property type="match status" value="1"/>
</dbReference>
<feature type="repeat" description="ANK" evidence="3">
    <location>
        <begin position="270"/>
        <end position="302"/>
    </location>
</feature>
<feature type="repeat" description="ANK" evidence="3">
    <location>
        <begin position="165"/>
        <end position="202"/>
    </location>
</feature>
<dbReference type="Proteomes" id="UP000011715">
    <property type="component" value="Unassembled WGS sequence"/>
</dbReference>
<keyword evidence="6" id="KW-1185">Reference proteome</keyword>
<dbReference type="SMART" id="SM00248">
    <property type="entry name" value="ANK"/>
    <property type="match status" value="17"/>
</dbReference>
<dbReference type="STRING" id="644358.A0A0C4EC52"/>
<evidence type="ECO:0000313" key="4">
    <source>
        <dbReference type="EMBL" id="KLU90412.1"/>
    </source>
</evidence>
<feature type="repeat" description="ANK" evidence="3">
    <location>
        <begin position="606"/>
        <end position="638"/>
    </location>
</feature>
<dbReference type="OMA" id="AMDGHTD"/>
<dbReference type="PANTHER" id="PTHR24123">
    <property type="entry name" value="ANKYRIN REPEAT-CONTAINING"/>
    <property type="match status" value="1"/>
</dbReference>
<reference evidence="4" key="1">
    <citation type="submission" date="2010-05" db="EMBL/GenBank/DDBJ databases">
        <title>The Genome Sequence of Magnaporthe poae strain ATCC 64411.</title>
        <authorList>
            <consortium name="The Broad Institute Genome Sequencing Platform"/>
            <consortium name="Broad Institute Genome Sequencing Center for Infectious Disease"/>
            <person name="Ma L.-J."/>
            <person name="Dead R."/>
            <person name="Young S."/>
            <person name="Zeng Q."/>
            <person name="Koehrsen M."/>
            <person name="Alvarado L."/>
            <person name="Berlin A."/>
            <person name="Chapman S.B."/>
            <person name="Chen Z."/>
            <person name="Freedman E."/>
            <person name="Gellesch M."/>
            <person name="Goldberg J."/>
            <person name="Griggs A."/>
            <person name="Gujja S."/>
            <person name="Heilman E.R."/>
            <person name="Heiman D."/>
            <person name="Hepburn T."/>
            <person name="Howarth C."/>
            <person name="Jen D."/>
            <person name="Larson L."/>
            <person name="Mehta T."/>
            <person name="Neiman D."/>
            <person name="Pearson M."/>
            <person name="Roberts A."/>
            <person name="Saif S."/>
            <person name="Shea T."/>
            <person name="Shenoy N."/>
            <person name="Sisk P."/>
            <person name="Stolte C."/>
            <person name="Sykes S."/>
            <person name="Walk T."/>
            <person name="White J."/>
            <person name="Yandava C."/>
            <person name="Haas B."/>
            <person name="Nusbaum C."/>
            <person name="Birren B."/>
        </authorList>
    </citation>
    <scope>NUCLEOTIDE SEQUENCE</scope>
    <source>
        <strain evidence="4">ATCC 64411</strain>
    </source>
</reference>
<dbReference type="VEuPathDB" id="FungiDB:MAPG_10266"/>
<feature type="repeat" description="ANK" evidence="3">
    <location>
        <begin position="816"/>
        <end position="848"/>
    </location>
</feature>
<dbReference type="eggNOG" id="KOG4177">
    <property type="taxonomic scope" value="Eukaryota"/>
</dbReference>
<dbReference type="InterPro" id="IPR002110">
    <property type="entry name" value="Ankyrin_rpt"/>
</dbReference>
<evidence type="ECO:0000256" key="2">
    <source>
        <dbReference type="ARBA" id="ARBA00023043"/>
    </source>
</evidence>
<dbReference type="InterPro" id="IPR051165">
    <property type="entry name" value="Multifunctional_ANK_Repeat"/>
</dbReference>
<reference evidence="4" key="3">
    <citation type="submission" date="2011-03" db="EMBL/GenBank/DDBJ databases">
        <title>Annotation of Magnaporthe poae ATCC 64411.</title>
        <authorList>
            <person name="Ma L.-J."/>
            <person name="Dead R."/>
            <person name="Young S.K."/>
            <person name="Zeng Q."/>
            <person name="Gargeya S."/>
            <person name="Fitzgerald M."/>
            <person name="Haas B."/>
            <person name="Abouelleil A."/>
            <person name="Alvarado L."/>
            <person name="Arachchi H.M."/>
            <person name="Berlin A."/>
            <person name="Brown A."/>
            <person name="Chapman S.B."/>
            <person name="Chen Z."/>
            <person name="Dunbar C."/>
            <person name="Freedman E."/>
            <person name="Gearin G."/>
            <person name="Gellesch M."/>
            <person name="Goldberg J."/>
            <person name="Griggs A."/>
            <person name="Gujja S."/>
            <person name="Heiman D."/>
            <person name="Howarth C."/>
            <person name="Larson L."/>
            <person name="Lui A."/>
            <person name="MacDonald P.J.P."/>
            <person name="Mehta T."/>
            <person name="Montmayeur A."/>
            <person name="Murphy C."/>
            <person name="Neiman D."/>
            <person name="Pearson M."/>
            <person name="Priest M."/>
            <person name="Roberts A."/>
            <person name="Saif S."/>
            <person name="Shea T."/>
            <person name="Shenoy N."/>
            <person name="Sisk P."/>
            <person name="Stolte C."/>
            <person name="Sykes S."/>
            <person name="Yandava C."/>
            <person name="Wortman J."/>
            <person name="Nusbaum C."/>
            <person name="Birren B."/>
        </authorList>
    </citation>
    <scope>NUCLEOTIDE SEQUENCE</scope>
    <source>
        <strain evidence="4">ATCC 64411</strain>
    </source>
</reference>
<feature type="repeat" description="ANK" evidence="3">
    <location>
        <begin position="203"/>
        <end position="235"/>
    </location>
</feature>
<evidence type="ECO:0000313" key="5">
    <source>
        <dbReference type="EnsemblFungi" id="MAPG_10266T0"/>
    </source>
</evidence>
<dbReference type="PROSITE" id="PS50088">
    <property type="entry name" value="ANK_REPEAT"/>
    <property type="match status" value="10"/>
</dbReference>
<gene>
    <name evidence="4" type="ORF">MAPG_10266</name>
</gene>
<dbReference type="AlphaFoldDB" id="A0A0C4EC52"/>
<feature type="repeat" description="ANK" evidence="3">
    <location>
        <begin position="639"/>
        <end position="671"/>
    </location>
</feature>
<keyword evidence="2 3" id="KW-0040">ANK repeat</keyword>
<dbReference type="InterPro" id="IPR036770">
    <property type="entry name" value="Ankyrin_rpt-contain_sf"/>
</dbReference>
<dbReference type="PRINTS" id="PR01415">
    <property type="entry name" value="ANKYRIN"/>
</dbReference>
<evidence type="ECO:0000256" key="3">
    <source>
        <dbReference type="PROSITE-ProRule" id="PRU00023"/>
    </source>
</evidence>
<reference evidence="5" key="5">
    <citation type="submission" date="2015-06" db="UniProtKB">
        <authorList>
            <consortium name="EnsemblFungi"/>
        </authorList>
    </citation>
    <scope>IDENTIFICATION</scope>
    <source>
        <strain evidence="5">ATCC 64411</strain>
    </source>
</reference>